<dbReference type="SUPFAM" id="SSF54001">
    <property type="entry name" value="Cysteine proteinases"/>
    <property type="match status" value="1"/>
</dbReference>
<feature type="domain" description="Peptidase C51" evidence="4">
    <location>
        <begin position="94"/>
        <end position="215"/>
    </location>
</feature>
<dbReference type="InterPro" id="IPR007921">
    <property type="entry name" value="CHAP_dom"/>
</dbReference>
<dbReference type="AlphaFoldDB" id="A0A7G9T6U9"/>
<dbReference type="Pfam" id="PF01476">
    <property type="entry name" value="LysM"/>
    <property type="match status" value="1"/>
</dbReference>
<dbReference type="KEGG" id="wdi:H9L19_02890"/>
<proteinExistence type="predicted"/>
<dbReference type="SMART" id="SM00257">
    <property type="entry name" value="LysM"/>
    <property type="match status" value="1"/>
</dbReference>
<organism evidence="6 7">
    <name type="scientific">Weissella diestrammenae</name>
    <dbReference type="NCBI Taxonomy" id="1162633"/>
    <lineage>
        <taxon>Bacteria</taxon>
        <taxon>Bacillati</taxon>
        <taxon>Bacillota</taxon>
        <taxon>Bacilli</taxon>
        <taxon>Lactobacillales</taxon>
        <taxon>Lactobacillaceae</taxon>
        <taxon>Weissella</taxon>
    </lineage>
</organism>
<evidence type="ECO:0000313" key="7">
    <source>
        <dbReference type="Proteomes" id="UP000515800"/>
    </source>
</evidence>
<evidence type="ECO:0000256" key="3">
    <source>
        <dbReference type="SAM" id="SignalP"/>
    </source>
</evidence>
<dbReference type="Pfam" id="PF05257">
    <property type="entry name" value="CHAP"/>
    <property type="match status" value="1"/>
</dbReference>
<feature type="signal peptide" evidence="3">
    <location>
        <begin position="1"/>
        <end position="28"/>
    </location>
</feature>
<dbReference type="InterPro" id="IPR038765">
    <property type="entry name" value="Papain-like_cys_pep_sf"/>
</dbReference>
<dbReference type="InterPro" id="IPR009148">
    <property type="entry name" value="PcsB-like"/>
</dbReference>
<dbReference type="Proteomes" id="UP000515800">
    <property type="component" value="Chromosome"/>
</dbReference>
<evidence type="ECO:0000259" key="4">
    <source>
        <dbReference type="PROSITE" id="PS50911"/>
    </source>
</evidence>
<protein>
    <submittedName>
        <fullName evidence="6">CHAP domain-containing protein</fullName>
    </submittedName>
</protein>
<evidence type="ECO:0000256" key="2">
    <source>
        <dbReference type="ARBA" id="ARBA00022801"/>
    </source>
</evidence>
<dbReference type="RefSeq" id="WP_187529652.1">
    <property type="nucleotide sequence ID" value="NZ_CP060724.1"/>
</dbReference>
<keyword evidence="7" id="KW-1185">Reference proteome</keyword>
<dbReference type="PROSITE" id="PS51782">
    <property type="entry name" value="LYSM"/>
    <property type="match status" value="1"/>
</dbReference>
<dbReference type="CDD" id="cd00118">
    <property type="entry name" value="LysM"/>
    <property type="match status" value="1"/>
</dbReference>
<keyword evidence="2" id="KW-0378">Hydrolase</keyword>
<feature type="domain" description="LysM" evidence="5">
    <location>
        <begin position="29"/>
        <end position="74"/>
    </location>
</feature>
<evidence type="ECO:0000313" key="6">
    <source>
        <dbReference type="EMBL" id="QNN75824.1"/>
    </source>
</evidence>
<keyword evidence="1 3" id="KW-0732">Signal</keyword>
<dbReference type="GO" id="GO:0016787">
    <property type="term" value="F:hydrolase activity"/>
    <property type="evidence" value="ECO:0007669"/>
    <property type="project" value="UniProtKB-KW"/>
</dbReference>
<evidence type="ECO:0000256" key="1">
    <source>
        <dbReference type="ARBA" id="ARBA00022729"/>
    </source>
</evidence>
<gene>
    <name evidence="6" type="ORF">H9L19_02890</name>
</gene>
<dbReference type="SUPFAM" id="SSF54106">
    <property type="entry name" value="LysM domain"/>
    <property type="match status" value="1"/>
</dbReference>
<feature type="chain" id="PRO_5028811868" evidence="3">
    <location>
        <begin position="29"/>
        <end position="217"/>
    </location>
</feature>
<reference evidence="6 7" key="1">
    <citation type="submission" date="2020-08" db="EMBL/GenBank/DDBJ databases">
        <title>Genome sequence of Weissella diestrammenae KACC 16890T.</title>
        <authorList>
            <person name="Hyun D.-W."/>
            <person name="Bae J.-W."/>
        </authorList>
    </citation>
    <scope>NUCLEOTIDE SEQUENCE [LARGE SCALE GENOMIC DNA]</scope>
    <source>
        <strain evidence="6 7">KACC 16890</strain>
    </source>
</reference>
<evidence type="ECO:0000259" key="5">
    <source>
        <dbReference type="PROSITE" id="PS51782"/>
    </source>
</evidence>
<dbReference type="PROSITE" id="PS50911">
    <property type="entry name" value="CHAP"/>
    <property type="match status" value="1"/>
</dbReference>
<dbReference type="Gene3D" id="3.90.1720.10">
    <property type="entry name" value="endopeptidase domain like (from Nostoc punctiforme)"/>
    <property type="match status" value="1"/>
</dbReference>
<accession>A0A7G9T6U9</accession>
<name>A0A7G9T6U9_9LACO</name>
<sequence length="217" mass="23383">MNLTLKASLLGTFGCIAAFGMMSGQAQADSHKVVAGDTVYDIAMTYGKTVDELVTLNQLDYGGALIYVGNEIQLDQTQAPLNEQNQDLKEATLPTEKVDLKQRTADLKNQQNSYPYGQCTWYVKAMFDWAGSYWGNAADWADSARRAGLLVDGQAAVGSIAVFAPGSHGADKVYGHVAIVEKINDDGTMLISEGNAGKDLYSTRVVPTAGVQFIHHQ</sequence>
<dbReference type="EMBL" id="CP060724">
    <property type="protein sequence ID" value="QNN75824.1"/>
    <property type="molecule type" value="Genomic_DNA"/>
</dbReference>
<dbReference type="InterPro" id="IPR036779">
    <property type="entry name" value="LysM_dom_sf"/>
</dbReference>
<dbReference type="PRINTS" id="PR01852">
    <property type="entry name" value="SIBAPROTEIN"/>
</dbReference>
<dbReference type="Gene3D" id="3.10.350.10">
    <property type="entry name" value="LysM domain"/>
    <property type="match status" value="1"/>
</dbReference>
<dbReference type="InterPro" id="IPR018392">
    <property type="entry name" value="LysM"/>
</dbReference>